<evidence type="ECO:0000256" key="5">
    <source>
        <dbReference type="PROSITE-ProRule" id="PRU10141"/>
    </source>
</evidence>
<dbReference type="GO" id="GO:0000407">
    <property type="term" value="C:phagophore assembly site"/>
    <property type="evidence" value="ECO:0007669"/>
    <property type="project" value="TreeGrafter"/>
</dbReference>
<dbReference type="InterPro" id="IPR000719">
    <property type="entry name" value="Prot_kinase_dom"/>
</dbReference>
<evidence type="ECO:0000256" key="1">
    <source>
        <dbReference type="ARBA" id="ARBA00022679"/>
    </source>
</evidence>
<keyword evidence="3" id="KW-0418">Kinase</keyword>
<dbReference type="AlphaFoldDB" id="A0A329MIB4"/>
<evidence type="ECO:0000256" key="4">
    <source>
        <dbReference type="ARBA" id="ARBA00022840"/>
    </source>
</evidence>
<dbReference type="PROSITE" id="PS00107">
    <property type="entry name" value="PROTEIN_KINASE_ATP"/>
    <property type="match status" value="1"/>
</dbReference>
<dbReference type="GO" id="GO:0016020">
    <property type="term" value="C:membrane"/>
    <property type="evidence" value="ECO:0007669"/>
    <property type="project" value="TreeGrafter"/>
</dbReference>
<dbReference type="SUPFAM" id="SSF56112">
    <property type="entry name" value="Protein kinase-like (PK-like)"/>
    <property type="match status" value="1"/>
</dbReference>
<evidence type="ECO:0000259" key="6">
    <source>
        <dbReference type="PROSITE" id="PS50011"/>
    </source>
</evidence>
<dbReference type="Proteomes" id="UP000250369">
    <property type="component" value="Unassembled WGS sequence"/>
</dbReference>
<dbReference type="EMBL" id="QMFB01000012">
    <property type="protein sequence ID" value="RAV19460.1"/>
    <property type="molecule type" value="Genomic_DNA"/>
</dbReference>
<proteinExistence type="predicted"/>
<dbReference type="PROSITE" id="PS50011">
    <property type="entry name" value="PROTEIN_KINASE_DOM"/>
    <property type="match status" value="1"/>
</dbReference>
<dbReference type="PANTHER" id="PTHR24348:SF22">
    <property type="entry name" value="NON-SPECIFIC SERINE_THREONINE PROTEIN KINASE"/>
    <property type="match status" value="1"/>
</dbReference>
<dbReference type="InterPro" id="IPR011009">
    <property type="entry name" value="Kinase-like_dom_sf"/>
</dbReference>
<comment type="caution">
    <text evidence="7">The sequence shown here is derived from an EMBL/GenBank/DDBJ whole genome shotgun (WGS) entry which is preliminary data.</text>
</comment>
<gene>
    <name evidence="7" type="ORF">DQG23_20940</name>
</gene>
<reference evidence="7 8" key="1">
    <citation type="journal article" date="2009" name="Int. J. Syst. Evol. Microbiol.">
        <title>Paenibacillus contaminans sp. nov., isolated from a contaminated laboratory plate.</title>
        <authorList>
            <person name="Chou J.H."/>
            <person name="Lee J.H."/>
            <person name="Lin M.C."/>
            <person name="Chang P.S."/>
            <person name="Arun A.B."/>
            <person name="Young C.C."/>
            <person name="Chen W.M."/>
        </authorList>
    </citation>
    <scope>NUCLEOTIDE SEQUENCE [LARGE SCALE GENOMIC DNA]</scope>
    <source>
        <strain evidence="7 8">CKOBP-6</strain>
    </source>
</reference>
<dbReference type="GO" id="GO:0005524">
    <property type="term" value="F:ATP binding"/>
    <property type="evidence" value="ECO:0007669"/>
    <property type="project" value="UniProtKB-UniRule"/>
</dbReference>
<dbReference type="CDD" id="cd00180">
    <property type="entry name" value="PKc"/>
    <property type="match status" value="1"/>
</dbReference>
<dbReference type="InterPro" id="IPR045269">
    <property type="entry name" value="Atg1-like"/>
</dbReference>
<feature type="domain" description="Protein kinase" evidence="6">
    <location>
        <begin position="23"/>
        <end position="144"/>
    </location>
</feature>
<dbReference type="InterPro" id="IPR017441">
    <property type="entry name" value="Protein_kinase_ATP_BS"/>
</dbReference>
<name>A0A329MIB4_9BACL</name>
<dbReference type="PANTHER" id="PTHR24348">
    <property type="entry name" value="SERINE/THREONINE-PROTEIN KINASE UNC-51-RELATED"/>
    <property type="match status" value="1"/>
</dbReference>
<dbReference type="GO" id="GO:0005776">
    <property type="term" value="C:autophagosome"/>
    <property type="evidence" value="ECO:0007669"/>
    <property type="project" value="TreeGrafter"/>
</dbReference>
<organism evidence="7 8">
    <name type="scientific">Paenibacillus contaminans</name>
    <dbReference type="NCBI Taxonomy" id="450362"/>
    <lineage>
        <taxon>Bacteria</taxon>
        <taxon>Bacillati</taxon>
        <taxon>Bacillota</taxon>
        <taxon>Bacilli</taxon>
        <taxon>Bacillales</taxon>
        <taxon>Paenibacillaceae</taxon>
        <taxon>Paenibacillus</taxon>
    </lineage>
</organism>
<protein>
    <recommendedName>
        <fullName evidence="6">Protein kinase domain-containing protein</fullName>
    </recommendedName>
</protein>
<evidence type="ECO:0000313" key="7">
    <source>
        <dbReference type="EMBL" id="RAV19460.1"/>
    </source>
</evidence>
<keyword evidence="2 5" id="KW-0547">Nucleotide-binding</keyword>
<evidence type="ECO:0000256" key="3">
    <source>
        <dbReference type="ARBA" id="ARBA00022777"/>
    </source>
</evidence>
<feature type="binding site" evidence="5">
    <location>
        <position position="52"/>
    </location>
    <ligand>
        <name>ATP</name>
        <dbReference type="ChEBI" id="CHEBI:30616"/>
    </ligand>
</feature>
<keyword evidence="1" id="KW-0808">Transferase</keyword>
<sequence length="144" mass="17254">MSIELYFQLLNVVEVKRSPNKEVFQTKLIGGGSYAQVFKYKDPYYNRWFALKRARVDLTPKELQRFKNEYEITRKFHSPYIIEAYNYNEEKNEYTLEYANGGTLADYIRVNNTKLDMQERLKLIGQLFNAFLYIHEKGIFASRH</sequence>
<dbReference type="GO" id="GO:0005829">
    <property type="term" value="C:cytosol"/>
    <property type="evidence" value="ECO:0007669"/>
    <property type="project" value="TreeGrafter"/>
</dbReference>
<evidence type="ECO:0000313" key="8">
    <source>
        <dbReference type="Proteomes" id="UP000250369"/>
    </source>
</evidence>
<keyword evidence="8" id="KW-1185">Reference proteome</keyword>
<evidence type="ECO:0000256" key="2">
    <source>
        <dbReference type="ARBA" id="ARBA00022741"/>
    </source>
</evidence>
<dbReference type="GO" id="GO:0004674">
    <property type="term" value="F:protein serine/threonine kinase activity"/>
    <property type="evidence" value="ECO:0007669"/>
    <property type="project" value="InterPro"/>
</dbReference>
<accession>A0A329MIB4</accession>
<dbReference type="Pfam" id="PF00069">
    <property type="entry name" value="Pkinase"/>
    <property type="match status" value="1"/>
</dbReference>
<keyword evidence="4 5" id="KW-0067">ATP-binding</keyword>
<dbReference type="Gene3D" id="1.10.510.10">
    <property type="entry name" value="Transferase(Phosphotransferase) domain 1"/>
    <property type="match status" value="1"/>
</dbReference>